<gene>
    <name evidence="5" type="ORF">EV214_109111</name>
</gene>
<dbReference type="PANTHER" id="PTHR33744:SF1">
    <property type="entry name" value="DNA-BINDING TRANSCRIPTIONAL ACTIVATOR ADER"/>
    <property type="match status" value="1"/>
</dbReference>
<feature type="domain" description="PucR C-terminal helix-turn-helix" evidence="3">
    <location>
        <begin position="486"/>
        <end position="543"/>
    </location>
</feature>
<organism evidence="5 6">
    <name type="scientific">Marinisporobacter balticus</name>
    <dbReference type="NCBI Taxonomy" id="2018667"/>
    <lineage>
        <taxon>Bacteria</taxon>
        <taxon>Bacillati</taxon>
        <taxon>Bacillota</taxon>
        <taxon>Clostridia</taxon>
        <taxon>Peptostreptococcales</taxon>
        <taxon>Thermotaleaceae</taxon>
        <taxon>Marinisporobacter</taxon>
    </lineage>
</organism>
<dbReference type="InterPro" id="IPR012914">
    <property type="entry name" value="PucR_dom"/>
</dbReference>
<dbReference type="Gene3D" id="3.30.450.40">
    <property type="match status" value="1"/>
</dbReference>
<dbReference type="Proteomes" id="UP000294919">
    <property type="component" value="Unassembled WGS sequence"/>
</dbReference>
<dbReference type="AlphaFoldDB" id="A0A4R2KP26"/>
<reference evidence="5 6" key="1">
    <citation type="submission" date="2019-03" db="EMBL/GenBank/DDBJ databases">
        <title>Genomic Encyclopedia of Type Strains, Phase IV (KMG-IV): sequencing the most valuable type-strain genomes for metagenomic binning, comparative biology and taxonomic classification.</title>
        <authorList>
            <person name="Goeker M."/>
        </authorList>
    </citation>
    <scope>NUCLEOTIDE SEQUENCE [LARGE SCALE GENOMIC DNA]</scope>
    <source>
        <strain evidence="5 6">DSM 102940</strain>
    </source>
</reference>
<dbReference type="InterPro" id="IPR025736">
    <property type="entry name" value="PucR_C-HTH_dom"/>
</dbReference>
<comment type="caution">
    <text evidence="5">The sequence shown here is derived from an EMBL/GenBank/DDBJ whole genome shotgun (WGS) entry which is preliminary data.</text>
</comment>
<accession>A0A4R2KP26</accession>
<name>A0A4R2KP26_9FIRM</name>
<dbReference type="EMBL" id="SLWV01000009">
    <property type="protein sequence ID" value="TCO75274.1"/>
    <property type="molecule type" value="Genomic_DNA"/>
</dbReference>
<dbReference type="Pfam" id="PF07905">
    <property type="entry name" value="PucR"/>
    <property type="match status" value="1"/>
</dbReference>
<evidence type="ECO:0000259" key="4">
    <source>
        <dbReference type="Pfam" id="PF17853"/>
    </source>
</evidence>
<evidence type="ECO:0000313" key="6">
    <source>
        <dbReference type="Proteomes" id="UP000294919"/>
    </source>
</evidence>
<evidence type="ECO:0000259" key="2">
    <source>
        <dbReference type="Pfam" id="PF07905"/>
    </source>
</evidence>
<dbReference type="InterPro" id="IPR042070">
    <property type="entry name" value="PucR_C-HTH_sf"/>
</dbReference>
<dbReference type="InterPro" id="IPR041522">
    <property type="entry name" value="CdaR_GGDEF"/>
</dbReference>
<dbReference type="RefSeq" id="WP_165916313.1">
    <property type="nucleotide sequence ID" value="NZ_SLWV01000009.1"/>
</dbReference>
<dbReference type="Gene3D" id="1.10.10.2840">
    <property type="entry name" value="PucR C-terminal helix-turn-helix domain"/>
    <property type="match status" value="1"/>
</dbReference>
<dbReference type="PANTHER" id="PTHR33744">
    <property type="entry name" value="CARBOHYDRATE DIACID REGULATOR"/>
    <property type="match status" value="1"/>
</dbReference>
<keyword evidence="6" id="KW-1185">Reference proteome</keyword>
<sequence>MLKESGITIKRAMEMDCLKKSKIIAGHNGAHNIISRVNIMADPDILEWVSEGELLLTTAYSFKKNDINMQRKFIIESRKKKLAGIGIKIYPYMNEFSQEVINLADTLGIPIIDIEYAKSLTDIMTPIFKEIFNKQVALLQKVDWMHNELMGVVLKGGGVKEIIKTLKAIIQNPILIRNHYFREYIYHEMENEPYPYDLLIKKSDDFFFKNIDNMKIDKKVEKMDQIEDVYVKKIIIPILVKGSIYGHILIWEMNRKICHYDTVVLESASNIIALDLLMKSSVYAVEHRYKVEFFEDIISKDSKRKQNAMNRANIYKFDCDAYYIVTNILIKNKNNTEETIRLNNKLILELEKFCENHKWHTLIVLKEDRIYILSMWHLEKDERKKIRSFGDKINKFIKENSIKQKYAIGIGRIYKGLERIYKSMQDAHKTIEMGVIFNKEETIFFEDLGIYKIFCNEYLNEELYEFYKDTLSPLVEYDKNKNTEFVKTLQIYFETNGNLKKTSKILYTHYNTILYRMQRIKEITKRDIEDSEDRFNLETALKIMNILNINSKTSTP</sequence>
<comment type="similarity">
    <text evidence="1">Belongs to the CdaR family.</text>
</comment>
<feature type="domain" description="CdaR GGDEF-like" evidence="4">
    <location>
        <begin position="307"/>
        <end position="433"/>
    </location>
</feature>
<feature type="domain" description="Purine catabolism PurC-like" evidence="2">
    <location>
        <begin position="13"/>
        <end position="131"/>
    </location>
</feature>
<evidence type="ECO:0000313" key="5">
    <source>
        <dbReference type="EMBL" id="TCO75274.1"/>
    </source>
</evidence>
<dbReference type="Pfam" id="PF17853">
    <property type="entry name" value="GGDEF_2"/>
    <property type="match status" value="1"/>
</dbReference>
<protein>
    <submittedName>
        <fullName evidence="5">Purine catabolism regulator</fullName>
    </submittedName>
</protein>
<dbReference type="InterPro" id="IPR051448">
    <property type="entry name" value="CdaR-like_regulators"/>
</dbReference>
<evidence type="ECO:0000259" key="3">
    <source>
        <dbReference type="Pfam" id="PF13556"/>
    </source>
</evidence>
<evidence type="ECO:0000256" key="1">
    <source>
        <dbReference type="ARBA" id="ARBA00006754"/>
    </source>
</evidence>
<dbReference type="InterPro" id="IPR029016">
    <property type="entry name" value="GAF-like_dom_sf"/>
</dbReference>
<proteinExistence type="inferred from homology"/>
<dbReference type="Pfam" id="PF13556">
    <property type="entry name" value="HTH_30"/>
    <property type="match status" value="1"/>
</dbReference>